<reference evidence="1" key="1">
    <citation type="submission" date="2022-07" db="EMBL/GenBank/DDBJ databases">
        <title>Phylogenomic reconstructions and comparative analyses of Kickxellomycotina fungi.</title>
        <authorList>
            <person name="Reynolds N.K."/>
            <person name="Stajich J.E."/>
            <person name="Barry K."/>
            <person name="Grigoriev I.V."/>
            <person name="Crous P."/>
            <person name="Smith M.E."/>
        </authorList>
    </citation>
    <scope>NUCLEOTIDE SEQUENCE</scope>
    <source>
        <strain evidence="1">BCRC 34297</strain>
    </source>
</reference>
<dbReference type="Proteomes" id="UP001140011">
    <property type="component" value="Unassembled WGS sequence"/>
</dbReference>
<evidence type="ECO:0000313" key="1">
    <source>
        <dbReference type="EMBL" id="KAJ2754714.1"/>
    </source>
</evidence>
<sequence length="508" mass="56999">MFSSSPFQFLPPHVVRLIVDHVVGSSRQVFAGIEPNTNEWNELLRPLLWTCHNFRAVAYPLYCSRYKLAIANSPNYQLFNGGPGTASFDVGHRMNNNLGYPTHHLARALDIEIDEESIYSGKALKMLSRSPYDGCAFPLVRRIVFLLVTDDGLKEGKKTKRNIVAFVRRIKQMAPNMNDIWIRPMDCTVAFASSPNYGDLVARLLQLAVRVQYGESSTLVIYVNLLPYDFRNIVHIECITGAYEQSITGCAHQSFIELAHQSSATLESLIIKSERAINIPSIIQKEDGDFVTYPLLHTLKLDGYSVFDTELTYPVFTGVVPFPSLRHLQILYEYNFGDDVVFRSNAATLESLVLYLSDSAVSVLRQFGLFTPTSHPKLRYVRLGYIGDFIPSIFATIPEAWQFSLSIGRAAPMRNISLYAMHTMWMPALSQLDGLDSIQVLSLESSTLNLWDVIALIKALPMMSDLSFEPPSLGPLPDDVTLDELPAYVISTYAPMVTLSQMLIVYAV</sequence>
<accession>A0A9W8LCG0</accession>
<proteinExistence type="predicted"/>
<dbReference type="AlphaFoldDB" id="A0A9W8LCG0"/>
<keyword evidence="2" id="KW-1185">Reference proteome</keyword>
<evidence type="ECO:0000313" key="2">
    <source>
        <dbReference type="Proteomes" id="UP001140011"/>
    </source>
</evidence>
<organism evidence="1 2">
    <name type="scientific">Coemansia pectinata</name>
    <dbReference type="NCBI Taxonomy" id="1052879"/>
    <lineage>
        <taxon>Eukaryota</taxon>
        <taxon>Fungi</taxon>
        <taxon>Fungi incertae sedis</taxon>
        <taxon>Zoopagomycota</taxon>
        <taxon>Kickxellomycotina</taxon>
        <taxon>Kickxellomycetes</taxon>
        <taxon>Kickxellales</taxon>
        <taxon>Kickxellaceae</taxon>
        <taxon>Coemansia</taxon>
    </lineage>
</organism>
<gene>
    <name evidence="1" type="ORF">GGI19_002210</name>
</gene>
<comment type="caution">
    <text evidence="1">The sequence shown here is derived from an EMBL/GenBank/DDBJ whole genome shotgun (WGS) entry which is preliminary data.</text>
</comment>
<dbReference type="EMBL" id="JANBUH010000100">
    <property type="protein sequence ID" value="KAJ2754714.1"/>
    <property type="molecule type" value="Genomic_DNA"/>
</dbReference>
<evidence type="ECO:0008006" key="3">
    <source>
        <dbReference type="Google" id="ProtNLM"/>
    </source>
</evidence>
<dbReference type="OrthoDB" id="5514081at2759"/>
<protein>
    <recommendedName>
        <fullName evidence="3">F-box domain-containing protein</fullName>
    </recommendedName>
</protein>
<name>A0A9W8LCG0_9FUNG</name>